<name>A0AAN5CDB2_9BILA</name>
<gene>
    <name evidence="2" type="ORF">PMAYCL1PPCAC_11000</name>
</gene>
<evidence type="ECO:0000313" key="2">
    <source>
        <dbReference type="EMBL" id="GMR40805.1"/>
    </source>
</evidence>
<comment type="caution">
    <text evidence="2">The sequence shown here is derived from an EMBL/GenBank/DDBJ whole genome shotgun (WGS) entry which is preliminary data.</text>
</comment>
<dbReference type="Proteomes" id="UP001328107">
    <property type="component" value="Unassembled WGS sequence"/>
</dbReference>
<organism evidence="2 3">
    <name type="scientific">Pristionchus mayeri</name>
    <dbReference type="NCBI Taxonomy" id="1317129"/>
    <lineage>
        <taxon>Eukaryota</taxon>
        <taxon>Metazoa</taxon>
        <taxon>Ecdysozoa</taxon>
        <taxon>Nematoda</taxon>
        <taxon>Chromadorea</taxon>
        <taxon>Rhabditida</taxon>
        <taxon>Rhabditina</taxon>
        <taxon>Diplogasteromorpha</taxon>
        <taxon>Diplogasteroidea</taxon>
        <taxon>Neodiplogasteridae</taxon>
        <taxon>Pristionchus</taxon>
    </lineage>
</organism>
<dbReference type="AlphaFoldDB" id="A0AAN5CDB2"/>
<dbReference type="EMBL" id="BTRK01000003">
    <property type="protein sequence ID" value="GMR40805.1"/>
    <property type="molecule type" value="Genomic_DNA"/>
</dbReference>
<proteinExistence type="predicted"/>
<feature type="non-terminal residue" evidence="2">
    <location>
        <position position="1"/>
    </location>
</feature>
<sequence>YCMATSRWHYHDWCNGDDVGSFLECVGRMEICSCAESCSILIQMTRYTKTNNTIFEAVCGYKLYQLKEHVKEMERDIKFLVEEIDALYDQTSSLMLANLS</sequence>
<reference evidence="3" key="1">
    <citation type="submission" date="2022-10" db="EMBL/GenBank/DDBJ databases">
        <title>Genome assembly of Pristionchus species.</title>
        <authorList>
            <person name="Yoshida K."/>
            <person name="Sommer R.J."/>
        </authorList>
    </citation>
    <scope>NUCLEOTIDE SEQUENCE [LARGE SCALE GENOMIC DNA]</scope>
    <source>
        <strain evidence="3">RS5460</strain>
    </source>
</reference>
<keyword evidence="3" id="KW-1185">Reference proteome</keyword>
<protein>
    <submittedName>
        <fullName evidence="2">Uncharacterized protein</fullName>
    </submittedName>
</protein>
<feature type="coiled-coil region" evidence="1">
    <location>
        <begin position="63"/>
        <end position="90"/>
    </location>
</feature>
<accession>A0AAN5CDB2</accession>
<evidence type="ECO:0000256" key="1">
    <source>
        <dbReference type="SAM" id="Coils"/>
    </source>
</evidence>
<evidence type="ECO:0000313" key="3">
    <source>
        <dbReference type="Proteomes" id="UP001328107"/>
    </source>
</evidence>
<keyword evidence="1" id="KW-0175">Coiled coil</keyword>